<dbReference type="Pfam" id="PF13884">
    <property type="entry name" value="Peptidase_S74"/>
    <property type="match status" value="1"/>
</dbReference>
<proteinExistence type="predicted"/>
<dbReference type="InterPro" id="IPR030392">
    <property type="entry name" value="S74_ICA"/>
</dbReference>
<evidence type="ECO:0000313" key="4">
    <source>
        <dbReference type="EMBL" id="EJF53755.1"/>
    </source>
</evidence>
<dbReference type="RefSeq" id="WP_002659435.1">
    <property type="nucleotide sequence ID" value="NZ_JH719942.1"/>
</dbReference>
<evidence type="ECO:0000256" key="2">
    <source>
        <dbReference type="SAM" id="SignalP"/>
    </source>
</evidence>
<gene>
    <name evidence="4" type="ORF">SapgrDRAFT_2069</name>
</gene>
<dbReference type="PROSITE" id="PS51688">
    <property type="entry name" value="ICA"/>
    <property type="match status" value="1"/>
</dbReference>
<protein>
    <recommendedName>
        <fullName evidence="3">Peptidase S74 domain-containing protein</fullName>
    </recommendedName>
</protein>
<sequence>MKKLYTIALSTALSFSGLTAWGQGVGINTDNSSPDASAMLDVKSTNKGVLIPRMTTAQRTAIAAPAQGLLVFDQTSNGFWYYDGASWQPFVAGADQDNQTLSYSGSTLTITNGNTVTIPNGDVTAVTAGTGLTGGGTTAALTINAVGDNGLTTNANDIDLGGALNQLTTISQGANNMVFNLNGTGDFHIQDNGTNQFSVLDNGDLNADAGTFFVDASTNRVGLGVTAPRGKLDVNGDILFTGGLRNIETQDGDQSIQVDDANPVWAGETYNGVVRFHGDGNLAASKLEGGGLQLERRIQIKGGNPAAGKVLTSDASGLASWVTPTANTDNQSLTLAGNNLSIQNGNTVSLAGFLDNTDNQTLTYSGSTLTINGGNAVTIPNGDVTGVTAGTGLTGGGTAGSFTINAVGDNGLTTNANDIDLGGTLNQLTTITQGANNMVFNLNSTGDFHIQDNGTNQFSILDNGDLNADANTFFVDASTNRVGVLTTTPDDAFDVNGDIVLSGGVRHIETQATDQNIEIDDANPTWAGETYGGVTRFYGDGTLSRSKLEGGSLQLERRLQIKGGNPAVDRVLTSDATGLASWQDLSSIDGIWSTVTASTHYEITFSGDDAEIKFGSTDLSGQDFSAGDGVFWGTQSGEDTGIFTDGDQLILISPGDNDLIQFWEEDGHIKRAYIEQTGGQYFQTSDRNLKQNIQPVSNALSMIMQLNGYRYEHKLSEGDIAKGDKPVPTIGIMAQEVAAVAPELAKKCEQGHYLVNYSGLIPLLIEATKTQENRLQEQEQELKSQAQQLAEQAELIQAMRAELDAMKAKQQD</sequence>
<evidence type="ECO:0000259" key="3">
    <source>
        <dbReference type="PROSITE" id="PS51688"/>
    </source>
</evidence>
<feature type="chain" id="PRO_5003743403" description="Peptidase S74 domain-containing protein" evidence="2">
    <location>
        <begin position="23"/>
        <end position="812"/>
    </location>
</feature>
<dbReference type="Proteomes" id="UP000005113">
    <property type="component" value="Unassembled WGS sequence"/>
</dbReference>
<keyword evidence="1" id="KW-0175">Coiled coil</keyword>
<dbReference type="HOGENOM" id="CLU_347457_0_0_10"/>
<feature type="domain" description="Peptidase S74" evidence="3">
    <location>
        <begin position="685"/>
        <end position="782"/>
    </location>
</feature>
<evidence type="ECO:0000313" key="5">
    <source>
        <dbReference type="Proteomes" id="UP000005113"/>
    </source>
</evidence>
<reference evidence="5" key="1">
    <citation type="journal article" date="2012" name="Stand. Genomic Sci.">
        <title>Permanent draft genome sequence of the gliding predator Saprospira grandis strain Sa g1 (= HR1).</title>
        <authorList>
            <person name="Mavromatis K."/>
            <person name="Chertkov O."/>
            <person name="Lapidus A."/>
            <person name="Nolan M."/>
            <person name="Lucas S."/>
            <person name="Tice H."/>
            <person name="Del Rio T.G."/>
            <person name="Cheng J.F."/>
            <person name="Han C."/>
            <person name="Tapia R."/>
            <person name="Bruce D."/>
            <person name="Goodwin L.A."/>
            <person name="Pitluck S."/>
            <person name="Huntemann M."/>
            <person name="Liolios K."/>
            <person name="Pagani I."/>
            <person name="Ivanova N."/>
            <person name="Mikhailova N."/>
            <person name="Pati A."/>
            <person name="Chen A."/>
            <person name="Palaniappan K."/>
            <person name="Land M."/>
            <person name="Brambilla E.M."/>
            <person name="Rohde M."/>
            <person name="Spring S."/>
            <person name="Goker M."/>
            <person name="Detter J.C."/>
            <person name="Bristow J."/>
            <person name="Eisen J.A."/>
            <person name="Markowitz V."/>
            <person name="Hugenholtz P."/>
            <person name="Kyrpides N.C."/>
            <person name="Klenk H.P."/>
            <person name="Woyke T."/>
        </authorList>
    </citation>
    <scope>NUCLEOTIDE SEQUENCE [LARGE SCALE GENOMIC DNA]</scope>
    <source>
        <strain evidence="5">DSM 2844</strain>
    </source>
</reference>
<dbReference type="EMBL" id="JH719942">
    <property type="protein sequence ID" value="EJF53755.1"/>
    <property type="molecule type" value="Genomic_DNA"/>
</dbReference>
<feature type="signal peptide" evidence="2">
    <location>
        <begin position="1"/>
        <end position="22"/>
    </location>
</feature>
<organism evidence="4 5">
    <name type="scientific">Saprospira grandis DSM 2844</name>
    <dbReference type="NCBI Taxonomy" id="694433"/>
    <lineage>
        <taxon>Bacteria</taxon>
        <taxon>Pseudomonadati</taxon>
        <taxon>Bacteroidota</taxon>
        <taxon>Saprospiria</taxon>
        <taxon>Saprospirales</taxon>
        <taxon>Saprospiraceae</taxon>
        <taxon>Saprospira</taxon>
    </lineage>
</organism>
<evidence type="ECO:0000256" key="1">
    <source>
        <dbReference type="SAM" id="Coils"/>
    </source>
</evidence>
<dbReference type="OrthoDB" id="1001730at2"/>
<feature type="coiled-coil region" evidence="1">
    <location>
        <begin position="765"/>
        <end position="809"/>
    </location>
</feature>
<dbReference type="AlphaFoldDB" id="J1I4U6"/>
<name>J1I4U6_9BACT</name>
<accession>J1I4U6</accession>
<keyword evidence="2" id="KW-0732">Signal</keyword>